<evidence type="ECO:0000313" key="2">
    <source>
        <dbReference type="EMBL" id="CAF4684883.1"/>
    </source>
</evidence>
<evidence type="ECO:0008006" key="4">
    <source>
        <dbReference type="Google" id="ProtNLM"/>
    </source>
</evidence>
<dbReference type="EMBL" id="CAJOBH010115765">
    <property type="protein sequence ID" value="CAF4684883.1"/>
    <property type="molecule type" value="Genomic_DNA"/>
</dbReference>
<evidence type="ECO:0000313" key="1">
    <source>
        <dbReference type="EMBL" id="CAF1548054.1"/>
    </source>
</evidence>
<dbReference type="AlphaFoldDB" id="A0A815WPN7"/>
<dbReference type="Proteomes" id="UP000681967">
    <property type="component" value="Unassembled WGS sequence"/>
</dbReference>
<proteinExistence type="predicted"/>
<organism evidence="1 3">
    <name type="scientific">Rotaria magnacalcarata</name>
    <dbReference type="NCBI Taxonomy" id="392030"/>
    <lineage>
        <taxon>Eukaryota</taxon>
        <taxon>Metazoa</taxon>
        <taxon>Spiralia</taxon>
        <taxon>Gnathifera</taxon>
        <taxon>Rotifera</taxon>
        <taxon>Eurotatoria</taxon>
        <taxon>Bdelloidea</taxon>
        <taxon>Philodinida</taxon>
        <taxon>Philodinidae</taxon>
        <taxon>Rotaria</taxon>
    </lineage>
</organism>
<comment type="caution">
    <text evidence="1">The sequence shown here is derived from an EMBL/GenBank/DDBJ whole genome shotgun (WGS) entry which is preliminary data.</text>
</comment>
<gene>
    <name evidence="2" type="ORF">BYL167_LOCUS43478</name>
    <name evidence="1" type="ORF">CJN711_LOCUS30193</name>
</gene>
<sequence>FGGSIGFCAPTKNFSFAYFMNRLEGTSADGYPRIAPMLKKIAEFLNQ</sequence>
<protein>
    <recommendedName>
        <fullName evidence="4">Serine hydrolase</fullName>
    </recommendedName>
</protein>
<name>A0A815WPN7_9BILA</name>
<dbReference type="EMBL" id="CAJNOV010014365">
    <property type="protein sequence ID" value="CAF1548054.1"/>
    <property type="molecule type" value="Genomic_DNA"/>
</dbReference>
<reference evidence="1" key="1">
    <citation type="submission" date="2021-02" db="EMBL/GenBank/DDBJ databases">
        <authorList>
            <person name="Nowell W R."/>
        </authorList>
    </citation>
    <scope>NUCLEOTIDE SEQUENCE</scope>
</reference>
<accession>A0A815WPN7</accession>
<feature type="non-terminal residue" evidence="1">
    <location>
        <position position="1"/>
    </location>
</feature>
<dbReference type="Proteomes" id="UP000663855">
    <property type="component" value="Unassembled WGS sequence"/>
</dbReference>
<evidence type="ECO:0000313" key="3">
    <source>
        <dbReference type="Proteomes" id="UP000663855"/>
    </source>
</evidence>